<gene>
    <name evidence="9" type="ORF">EVOR1521_LOCUS6590</name>
</gene>
<dbReference type="EMBL" id="CAUJNA010000498">
    <property type="protein sequence ID" value="CAJ1377904.1"/>
    <property type="molecule type" value="Genomic_DNA"/>
</dbReference>
<evidence type="ECO:0000256" key="5">
    <source>
        <dbReference type="ARBA" id="ARBA00023136"/>
    </source>
</evidence>
<dbReference type="PROSITE" id="PS50850">
    <property type="entry name" value="MFS"/>
    <property type="match status" value="1"/>
</dbReference>
<dbReference type="Gene3D" id="1.20.1250.20">
    <property type="entry name" value="MFS general substrate transporter like domains"/>
    <property type="match status" value="1"/>
</dbReference>
<evidence type="ECO:0000256" key="2">
    <source>
        <dbReference type="ARBA" id="ARBA00022448"/>
    </source>
</evidence>
<feature type="transmembrane region" description="Helical" evidence="7">
    <location>
        <begin position="162"/>
        <end position="184"/>
    </location>
</feature>
<feature type="transmembrane region" description="Helical" evidence="7">
    <location>
        <begin position="410"/>
        <end position="435"/>
    </location>
</feature>
<evidence type="ECO:0000256" key="6">
    <source>
        <dbReference type="SAM" id="MobiDB-lite"/>
    </source>
</evidence>
<name>A0AA36I0L1_9DINO</name>
<feature type="transmembrane region" description="Helical" evidence="7">
    <location>
        <begin position="134"/>
        <end position="153"/>
    </location>
</feature>
<accession>A0AA36I0L1</accession>
<comment type="caution">
    <text evidence="9">The sequence shown here is derived from an EMBL/GenBank/DDBJ whole genome shotgun (WGS) entry which is preliminary data.</text>
</comment>
<evidence type="ECO:0000256" key="7">
    <source>
        <dbReference type="SAM" id="Phobius"/>
    </source>
</evidence>
<keyword evidence="5 7" id="KW-0472">Membrane</keyword>
<feature type="compositionally biased region" description="Acidic residues" evidence="6">
    <location>
        <begin position="526"/>
        <end position="535"/>
    </location>
</feature>
<feature type="region of interest" description="Disordered" evidence="6">
    <location>
        <begin position="22"/>
        <end position="65"/>
    </location>
</feature>
<keyword evidence="2" id="KW-0813">Transport</keyword>
<keyword evidence="10" id="KW-1185">Reference proteome</keyword>
<feature type="domain" description="Major facilitator superfamily (MFS) profile" evidence="8">
    <location>
        <begin position="96"/>
        <end position="516"/>
    </location>
</feature>
<evidence type="ECO:0000256" key="1">
    <source>
        <dbReference type="ARBA" id="ARBA00004141"/>
    </source>
</evidence>
<feature type="transmembrane region" description="Helical" evidence="7">
    <location>
        <begin position="219"/>
        <end position="241"/>
    </location>
</feature>
<evidence type="ECO:0000256" key="4">
    <source>
        <dbReference type="ARBA" id="ARBA00022989"/>
    </source>
</evidence>
<feature type="region of interest" description="Disordered" evidence="6">
    <location>
        <begin position="522"/>
        <end position="544"/>
    </location>
</feature>
<evidence type="ECO:0000256" key="3">
    <source>
        <dbReference type="ARBA" id="ARBA00022692"/>
    </source>
</evidence>
<dbReference type="Proteomes" id="UP001178507">
    <property type="component" value="Unassembled WGS sequence"/>
</dbReference>
<dbReference type="GO" id="GO:0016020">
    <property type="term" value="C:membrane"/>
    <property type="evidence" value="ECO:0007669"/>
    <property type="project" value="UniProtKB-SubCell"/>
</dbReference>
<feature type="transmembrane region" description="Helical" evidence="7">
    <location>
        <begin position="487"/>
        <end position="509"/>
    </location>
</feature>
<dbReference type="GO" id="GO:0022857">
    <property type="term" value="F:transmembrane transporter activity"/>
    <property type="evidence" value="ECO:0007669"/>
    <property type="project" value="InterPro"/>
</dbReference>
<feature type="transmembrane region" description="Helical" evidence="7">
    <location>
        <begin position="380"/>
        <end position="398"/>
    </location>
</feature>
<dbReference type="SUPFAM" id="SSF103473">
    <property type="entry name" value="MFS general substrate transporter"/>
    <property type="match status" value="1"/>
</dbReference>
<dbReference type="InterPro" id="IPR036259">
    <property type="entry name" value="MFS_trans_sf"/>
</dbReference>
<sequence length="544" mass="59198">MSYSPTGARMVLMPQGAGASWVQVPTDSRARAPSVGSQSPKSAKRVQWSDDAQNGNGRGPERVPEILTRESLKTMRPMSVEEAIEEAGVGATQWKLLIICGLTFCSDAAEVTFLSYVTEVLKCDWGLTSNQESMITSAVFGGMLLGSPIWGWISDHWGRRSAFLWSSLIITTFGFATALCQGFYSLIVMRTVVGVGVAGLPVGFDILAEALPSSSRGAFLLYIEYFWTMGSIYVNITAWAMLEQTGWQVFTAMAAIPTLVASIAGYLMLPESPRWLVDMDRVEEAAVIVQKWAKDNKRDVKSLNLTKVATHTENVSVLDLCRRSALRWKTFAHGIVWFCFGVCYYGVVMLLPRIFQHHTDTTAVSGGPETCDLHFDNKDLLISSTCEIVGVAIAIAMIDKPGRVTTQGIFYGLTGVCCFLLGFRNIGVTFLTVVASLGRLGAMAASCATWVHCPELFPTTVRGEAHSLMNLMSKLGGFLAPYVISDLFTQIQCGIIMAVISFAGMFFACTLPETAGEELSAVSEVPETEYTESDLDSLSGFSED</sequence>
<feature type="transmembrane region" description="Helical" evidence="7">
    <location>
        <begin position="190"/>
        <end position="207"/>
    </location>
</feature>
<evidence type="ECO:0000259" key="8">
    <source>
        <dbReference type="PROSITE" id="PS50850"/>
    </source>
</evidence>
<feature type="transmembrane region" description="Helical" evidence="7">
    <location>
        <begin position="331"/>
        <end position="351"/>
    </location>
</feature>
<proteinExistence type="predicted"/>
<evidence type="ECO:0000313" key="9">
    <source>
        <dbReference type="EMBL" id="CAJ1377904.1"/>
    </source>
</evidence>
<keyword evidence="3 7" id="KW-0812">Transmembrane</keyword>
<reference evidence="9" key="1">
    <citation type="submission" date="2023-08" db="EMBL/GenBank/DDBJ databases">
        <authorList>
            <person name="Chen Y."/>
            <person name="Shah S."/>
            <person name="Dougan E. K."/>
            <person name="Thang M."/>
            <person name="Chan C."/>
        </authorList>
    </citation>
    <scope>NUCLEOTIDE SEQUENCE</scope>
</reference>
<organism evidence="9 10">
    <name type="scientific">Effrenium voratum</name>
    <dbReference type="NCBI Taxonomy" id="2562239"/>
    <lineage>
        <taxon>Eukaryota</taxon>
        <taxon>Sar</taxon>
        <taxon>Alveolata</taxon>
        <taxon>Dinophyceae</taxon>
        <taxon>Suessiales</taxon>
        <taxon>Symbiodiniaceae</taxon>
        <taxon>Effrenium</taxon>
    </lineage>
</organism>
<dbReference type="InterPro" id="IPR005828">
    <property type="entry name" value="MFS_sugar_transport-like"/>
</dbReference>
<dbReference type="AlphaFoldDB" id="A0AA36I0L1"/>
<dbReference type="Pfam" id="PF00083">
    <property type="entry name" value="Sugar_tr"/>
    <property type="match status" value="1"/>
</dbReference>
<comment type="subcellular location">
    <subcellularLocation>
        <location evidence="1">Membrane</location>
        <topology evidence="1">Multi-pass membrane protein</topology>
    </subcellularLocation>
</comment>
<feature type="transmembrane region" description="Helical" evidence="7">
    <location>
        <begin position="247"/>
        <end position="269"/>
    </location>
</feature>
<dbReference type="InterPro" id="IPR020846">
    <property type="entry name" value="MFS_dom"/>
</dbReference>
<dbReference type="PANTHER" id="PTHR23511">
    <property type="entry name" value="SYNAPTIC VESICLE GLYCOPROTEIN 2"/>
    <property type="match status" value="1"/>
</dbReference>
<protein>
    <recommendedName>
        <fullName evidence="8">Major facilitator superfamily (MFS) profile domain-containing protein</fullName>
    </recommendedName>
</protein>
<keyword evidence="4 7" id="KW-1133">Transmembrane helix</keyword>
<evidence type="ECO:0000313" key="10">
    <source>
        <dbReference type="Proteomes" id="UP001178507"/>
    </source>
</evidence>
<dbReference type="PANTHER" id="PTHR23511:SF5">
    <property type="entry name" value="MAJOR FACILITATOR-TYPE TRANSPORTER HXNZ-RELATED"/>
    <property type="match status" value="1"/>
</dbReference>